<feature type="chain" id="PRO_5003095993" evidence="3">
    <location>
        <begin position="17"/>
        <end position="372"/>
    </location>
</feature>
<keyword evidence="1 6" id="KW-0328">Glycosyltransferase</keyword>
<feature type="domain" description="Glycosyl transferase family 3 N-terminal" evidence="5">
    <location>
        <begin position="43"/>
        <end position="102"/>
    </location>
</feature>
<evidence type="ECO:0000256" key="1">
    <source>
        <dbReference type="ARBA" id="ARBA00022676"/>
    </source>
</evidence>
<dbReference type="SUPFAM" id="SSF52418">
    <property type="entry name" value="Nucleoside phosphorylase/phosphoribosyltransferase catalytic domain"/>
    <property type="match status" value="1"/>
</dbReference>
<reference evidence="6 7" key="1">
    <citation type="journal article" date="2010" name="Nature">
        <title>The Ectocarpus genome and the independent evolution of multicellularity in brown algae.</title>
        <authorList>
            <person name="Cock J.M."/>
            <person name="Sterck L."/>
            <person name="Rouze P."/>
            <person name="Scornet D."/>
            <person name="Allen A.E."/>
            <person name="Amoutzias G."/>
            <person name="Anthouard V."/>
            <person name="Artiguenave F."/>
            <person name="Aury J.M."/>
            <person name="Badger J.H."/>
            <person name="Beszteri B."/>
            <person name="Billiau K."/>
            <person name="Bonnet E."/>
            <person name="Bothwell J.H."/>
            <person name="Bowler C."/>
            <person name="Boyen C."/>
            <person name="Brownlee C."/>
            <person name="Carrano C.J."/>
            <person name="Charrier B."/>
            <person name="Cho G.Y."/>
            <person name="Coelho S.M."/>
            <person name="Collen J."/>
            <person name="Corre E."/>
            <person name="Da Silva C."/>
            <person name="Delage L."/>
            <person name="Delaroque N."/>
            <person name="Dittami S.M."/>
            <person name="Doulbeau S."/>
            <person name="Elias M."/>
            <person name="Farnham G."/>
            <person name="Gachon C.M."/>
            <person name="Gschloessl B."/>
            <person name="Heesch S."/>
            <person name="Jabbari K."/>
            <person name="Jubin C."/>
            <person name="Kawai H."/>
            <person name="Kimura K."/>
            <person name="Kloareg B."/>
            <person name="Kupper F.C."/>
            <person name="Lang D."/>
            <person name="Le Bail A."/>
            <person name="Leblanc C."/>
            <person name="Lerouge P."/>
            <person name="Lohr M."/>
            <person name="Lopez P.J."/>
            <person name="Martens C."/>
            <person name="Maumus F."/>
            <person name="Michel G."/>
            <person name="Miranda-Saavedra D."/>
            <person name="Morales J."/>
            <person name="Moreau H."/>
            <person name="Motomura T."/>
            <person name="Nagasato C."/>
            <person name="Napoli C.A."/>
            <person name="Nelson D.R."/>
            <person name="Nyvall-Collen P."/>
            <person name="Peters A.F."/>
            <person name="Pommier C."/>
            <person name="Potin P."/>
            <person name="Poulain J."/>
            <person name="Quesneville H."/>
            <person name="Read B."/>
            <person name="Rensing S.A."/>
            <person name="Ritter A."/>
            <person name="Rousvoal S."/>
            <person name="Samanta M."/>
            <person name="Samson G."/>
            <person name="Schroeder D.C."/>
            <person name="Segurens B."/>
            <person name="Strittmatter M."/>
            <person name="Tonon T."/>
            <person name="Tregear J.W."/>
            <person name="Valentin K."/>
            <person name="von Dassow P."/>
            <person name="Yamagishi T."/>
            <person name="Van de Peer Y."/>
            <person name="Wincker P."/>
        </authorList>
    </citation>
    <scope>NUCLEOTIDE SEQUENCE [LARGE SCALE GENOMIC DNA]</scope>
    <source>
        <strain evidence="7">Ec32 / CCAP1310/4</strain>
    </source>
</reference>
<dbReference type="Gene3D" id="1.20.970.10">
    <property type="entry name" value="Transferase, Pyrimidine Nucleoside Phosphorylase, Chain C"/>
    <property type="match status" value="1"/>
</dbReference>
<keyword evidence="3" id="KW-0732">Signal</keyword>
<dbReference type="InterPro" id="IPR000312">
    <property type="entry name" value="Glycosyl_Trfase_fam3"/>
</dbReference>
<dbReference type="Gene3D" id="3.40.1030.10">
    <property type="entry name" value="Nucleoside phosphorylase/phosphoribosyltransferase catalytic domain"/>
    <property type="match status" value="2"/>
</dbReference>
<evidence type="ECO:0000259" key="4">
    <source>
        <dbReference type="Pfam" id="PF00591"/>
    </source>
</evidence>
<dbReference type="Proteomes" id="UP000002630">
    <property type="component" value="Linkage Group LG02"/>
</dbReference>
<dbReference type="GO" id="GO:0000162">
    <property type="term" value="P:L-tryptophan biosynthetic process"/>
    <property type="evidence" value="ECO:0007669"/>
    <property type="project" value="InterPro"/>
</dbReference>
<evidence type="ECO:0000256" key="2">
    <source>
        <dbReference type="ARBA" id="ARBA00022679"/>
    </source>
</evidence>
<protein>
    <submittedName>
        <fullName evidence="6">Anthranilate Phosphoribosyltransferase</fullName>
        <ecNumber evidence="6">2.4.2.18</ecNumber>
    </submittedName>
</protein>
<dbReference type="eggNOG" id="KOG1438">
    <property type="taxonomic scope" value="Eukaryota"/>
</dbReference>
<accession>D7FW59</accession>
<organism evidence="6 7">
    <name type="scientific">Ectocarpus siliculosus</name>
    <name type="common">Brown alga</name>
    <name type="synonym">Conferva siliculosa</name>
    <dbReference type="NCBI Taxonomy" id="2880"/>
    <lineage>
        <taxon>Eukaryota</taxon>
        <taxon>Sar</taxon>
        <taxon>Stramenopiles</taxon>
        <taxon>Ochrophyta</taxon>
        <taxon>PX clade</taxon>
        <taxon>Phaeophyceae</taxon>
        <taxon>Ectocarpales</taxon>
        <taxon>Ectocarpaceae</taxon>
        <taxon>Ectocarpus</taxon>
    </lineage>
</organism>
<name>D7FW59_ECTSI</name>
<dbReference type="GO" id="GO:0005829">
    <property type="term" value="C:cytosol"/>
    <property type="evidence" value="ECO:0007669"/>
    <property type="project" value="TreeGrafter"/>
</dbReference>
<dbReference type="AlphaFoldDB" id="D7FW59"/>
<dbReference type="InterPro" id="IPR036320">
    <property type="entry name" value="Glycosyl_Trfase_fam3_N_dom_sf"/>
</dbReference>
<dbReference type="OrthoDB" id="427800at2759"/>
<dbReference type="EMBL" id="FN648486">
    <property type="protein sequence ID" value="CBJ25579.1"/>
    <property type="molecule type" value="Genomic_DNA"/>
</dbReference>
<feature type="signal peptide" evidence="3">
    <location>
        <begin position="1"/>
        <end position="16"/>
    </location>
</feature>
<dbReference type="InterPro" id="IPR005940">
    <property type="entry name" value="Anthranilate_Pribosyl_Tfrase"/>
</dbReference>
<dbReference type="SUPFAM" id="SSF47648">
    <property type="entry name" value="Nucleoside phosphorylase/phosphoribosyltransferase N-terminal domain"/>
    <property type="match status" value="1"/>
</dbReference>
<dbReference type="GO" id="GO:0004048">
    <property type="term" value="F:anthranilate phosphoribosyltransferase activity"/>
    <property type="evidence" value="ECO:0007669"/>
    <property type="project" value="UniProtKB-EC"/>
</dbReference>
<proteinExistence type="inferred from homology"/>
<dbReference type="InParanoid" id="D7FW59"/>
<dbReference type="InterPro" id="IPR035902">
    <property type="entry name" value="Nuc_phospho_transferase"/>
</dbReference>
<dbReference type="OMA" id="GPMTNPA"/>
<dbReference type="Pfam" id="PF00591">
    <property type="entry name" value="Glycos_transf_3"/>
    <property type="match status" value="1"/>
</dbReference>
<feature type="domain" description="Glycosyl transferase family 3" evidence="4">
    <location>
        <begin position="111"/>
        <end position="354"/>
    </location>
</feature>
<dbReference type="PANTHER" id="PTHR43285:SF2">
    <property type="entry name" value="ANTHRANILATE PHOSPHORIBOSYLTRANSFERASE"/>
    <property type="match status" value="1"/>
</dbReference>
<evidence type="ECO:0000313" key="6">
    <source>
        <dbReference type="EMBL" id="CBJ25579.1"/>
    </source>
</evidence>
<sequence>MRFAAVLLYLVAVARAFVPNFGAVRSPVSTCRPCSLGLGSSLKPYLEKLIDGHELSAADSENALVSIMEGAKAEQVAALLCLLRMKGETATEIAGCVRGMKSVAVPVHVEGDLLDIVGTGGDGAHTINVSTASVILAAAAGAKVCKFGNRSVSSLCGSADVLEALGISVDLTPEQVAECCNDCNVAFMFAPNHYPAMKNVAPVRKALGVRTLFNILGPMTNPAGAQRVVGYIEHGVIVHGAGLDEISPLGPSKIIEIRNSAEVGKPKQYETKEYVIDPKDYGFPACKMEDLRGGDRDENARLLREALEGGTWTSNGKKDAITLNAGIGLYVYGLAPTIEASFKLAKSTLESGAAIAQLDKWISSSTRITSAG</sequence>
<dbReference type="EC" id="2.4.2.18" evidence="6"/>
<evidence type="ECO:0000259" key="5">
    <source>
        <dbReference type="Pfam" id="PF02885"/>
    </source>
</evidence>
<dbReference type="EMBL" id="FN649727">
    <property type="protein sequence ID" value="CBJ25579.1"/>
    <property type="molecule type" value="Genomic_DNA"/>
</dbReference>
<dbReference type="PANTHER" id="PTHR43285">
    <property type="entry name" value="ANTHRANILATE PHOSPHORIBOSYLTRANSFERASE"/>
    <property type="match status" value="1"/>
</dbReference>
<evidence type="ECO:0000313" key="7">
    <source>
        <dbReference type="Proteomes" id="UP000002630"/>
    </source>
</evidence>
<dbReference type="HAMAP" id="MF_00211">
    <property type="entry name" value="TrpD"/>
    <property type="match status" value="1"/>
</dbReference>
<dbReference type="STRING" id="2880.D7FW59"/>
<keyword evidence="7" id="KW-1185">Reference proteome</keyword>
<evidence type="ECO:0000256" key="3">
    <source>
        <dbReference type="SAM" id="SignalP"/>
    </source>
</evidence>
<dbReference type="InterPro" id="IPR017459">
    <property type="entry name" value="Glycosyl_Trfase_fam3_N_dom"/>
</dbReference>
<dbReference type="NCBIfam" id="TIGR01245">
    <property type="entry name" value="trpD"/>
    <property type="match status" value="1"/>
</dbReference>
<gene>
    <name evidence="6" type="ORF">Esi_0003_0266</name>
</gene>
<dbReference type="Pfam" id="PF02885">
    <property type="entry name" value="Glycos_trans_3N"/>
    <property type="match status" value="1"/>
</dbReference>
<keyword evidence="2 6" id="KW-0808">Transferase</keyword>